<dbReference type="InterPro" id="IPR036942">
    <property type="entry name" value="Beta-barrel_TonB_sf"/>
</dbReference>
<feature type="region of interest" description="Disordered" evidence="4">
    <location>
        <begin position="44"/>
        <end position="63"/>
    </location>
</feature>
<keyword evidence="3" id="KW-0998">Cell outer membrane</keyword>
<organism evidence="7 8">
    <name type="scientific">Flavisphingopyxis soli</name>
    <dbReference type="NCBI Taxonomy" id="2601267"/>
    <lineage>
        <taxon>Bacteria</taxon>
        <taxon>Pseudomonadati</taxon>
        <taxon>Pseudomonadota</taxon>
        <taxon>Alphaproteobacteria</taxon>
        <taxon>Sphingomonadales</taxon>
        <taxon>Sphingopyxidaceae</taxon>
        <taxon>Flavisphingopyxis</taxon>
    </lineage>
</organism>
<evidence type="ECO:0000256" key="4">
    <source>
        <dbReference type="SAM" id="MobiDB-lite"/>
    </source>
</evidence>
<proteinExistence type="predicted"/>
<dbReference type="InterPro" id="IPR012910">
    <property type="entry name" value="Plug_dom"/>
</dbReference>
<keyword evidence="8" id="KW-1185">Reference proteome</keyword>
<keyword evidence="2" id="KW-0472">Membrane</keyword>
<evidence type="ECO:0000256" key="1">
    <source>
        <dbReference type="ARBA" id="ARBA00004442"/>
    </source>
</evidence>
<feature type="signal peptide" evidence="5">
    <location>
        <begin position="1"/>
        <end position="45"/>
    </location>
</feature>
<dbReference type="Gene3D" id="2.40.170.20">
    <property type="entry name" value="TonB-dependent receptor, beta-barrel domain"/>
    <property type="match status" value="1"/>
</dbReference>
<dbReference type="OrthoDB" id="7622322at2"/>
<evidence type="ECO:0000259" key="6">
    <source>
        <dbReference type="Pfam" id="PF07715"/>
    </source>
</evidence>
<accession>A0A5C6UK06</accession>
<evidence type="ECO:0000256" key="2">
    <source>
        <dbReference type="ARBA" id="ARBA00023136"/>
    </source>
</evidence>
<gene>
    <name evidence="7" type="ORF">FSZ31_00770</name>
</gene>
<evidence type="ECO:0000256" key="3">
    <source>
        <dbReference type="ARBA" id="ARBA00023237"/>
    </source>
</evidence>
<dbReference type="Proteomes" id="UP000321129">
    <property type="component" value="Unassembled WGS sequence"/>
</dbReference>
<dbReference type="Pfam" id="PF07715">
    <property type="entry name" value="Plug"/>
    <property type="match status" value="1"/>
</dbReference>
<comment type="caution">
    <text evidence="7">The sequence shown here is derived from an EMBL/GenBank/DDBJ whole genome shotgun (WGS) entry which is preliminary data.</text>
</comment>
<keyword evidence="7" id="KW-0675">Receptor</keyword>
<feature type="domain" description="TonB-dependent receptor plug" evidence="6">
    <location>
        <begin position="66"/>
        <end position="146"/>
    </location>
</feature>
<protein>
    <submittedName>
        <fullName evidence="7">TonB-dependent receptor</fullName>
    </submittedName>
</protein>
<name>A0A5C6UK06_9SPHN</name>
<sequence length="717" mass="77059">MSSKIRPAITGIRQSHSATICGGKMVFASVSSLALALAIAAPAAAEDSTDNSPTPVVQTASGQAGRTYTPADFARYAPKTALDMVRQIPGFSIQGGDNGNRGLGQATQNVLLNSQRVSGKSNDAATALSRIDAASVTRIEIVDGASLDIPGLSGQVANVVYASKSFGGTFEWTPEIRPGLDDNWFAGSVSLSGKAGSTDWSASLSNNAERQGHWGPEYLRDANGVLLLTRNEHGSYYRDRPRLALSLARTAANGNILNVNAAGELSYRTQRVDGDVVSPAGARSDELFLSTEKEWNAELGGDYEFALGGGRLKLVGLKRFEHSPFVNQFTAQDRAPGSVVTGNRFDQTVDEGETIGRGEYRWKAGLADWQVSLEGAYNTLDSAAALFVRDAAGIPVEVPLPGANARVTEKRAESILTYGRPLSSSLTLQANLGAEYSTITVTGSGGKSRSFLRPKGSVALAWTVDPTLTVNAKVERRVDQLSFYDFLASVDVANNTDRSNNPELVPPQRWRFEIDATKKLGQWGSIKPFARAALIQDVVDSIPVSPTEEALGNLADPAVVWLAGMEGTLLLDPLGWSGAKIDFDGKYIDARVKDPLTGARRRVSGEAIYTFSANLRHDIPASNWAWGGSIEAYDHAANVRLDQVQRSFATKPQTTLFVENKNVFGLTVRATVINLLDSRDGYERTAYVGRRTGPIAFTEDRLRGYGRIWAFSISGNI</sequence>
<evidence type="ECO:0000313" key="8">
    <source>
        <dbReference type="Proteomes" id="UP000321129"/>
    </source>
</evidence>
<evidence type="ECO:0000256" key="5">
    <source>
        <dbReference type="SAM" id="SignalP"/>
    </source>
</evidence>
<reference evidence="7 8" key="1">
    <citation type="submission" date="2019-08" db="EMBL/GenBank/DDBJ databases">
        <title>Sphingorhabdus soil sp. nov., isolated from arctic soil.</title>
        <authorList>
            <person name="Liu Y."/>
        </authorList>
    </citation>
    <scope>NUCLEOTIDE SEQUENCE [LARGE SCALE GENOMIC DNA]</scope>
    <source>
        <strain evidence="7 8">D-2Q-5-6</strain>
    </source>
</reference>
<dbReference type="EMBL" id="VOPY01000001">
    <property type="protein sequence ID" value="TXC73332.1"/>
    <property type="molecule type" value="Genomic_DNA"/>
</dbReference>
<dbReference type="RefSeq" id="WP_147121169.1">
    <property type="nucleotide sequence ID" value="NZ_VOPY01000001.1"/>
</dbReference>
<evidence type="ECO:0000313" key="7">
    <source>
        <dbReference type="EMBL" id="TXC73332.1"/>
    </source>
</evidence>
<dbReference type="GO" id="GO:0009279">
    <property type="term" value="C:cell outer membrane"/>
    <property type="evidence" value="ECO:0007669"/>
    <property type="project" value="UniProtKB-SubCell"/>
</dbReference>
<keyword evidence="5" id="KW-0732">Signal</keyword>
<dbReference type="SUPFAM" id="SSF56935">
    <property type="entry name" value="Porins"/>
    <property type="match status" value="1"/>
</dbReference>
<comment type="subcellular location">
    <subcellularLocation>
        <location evidence="1">Cell outer membrane</location>
    </subcellularLocation>
</comment>
<dbReference type="InterPro" id="IPR037066">
    <property type="entry name" value="Plug_dom_sf"/>
</dbReference>
<dbReference type="Gene3D" id="2.170.130.10">
    <property type="entry name" value="TonB-dependent receptor, plug domain"/>
    <property type="match status" value="1"/>
</dbReference>
<dbReference type="AlphaFoldDB" id="A0A5C6UK06"/>
<feature type="chain" id="PRO_5023151314" evidence="5">
    <location>
        <begin position="46"/>
        <end position="717"/>
    </location>
</feature>
<feature type="compositionally biased region" description="Polar residues" evidence="4">
    <location>
        <begin position="50"/>
        <end position="63"/>
    </location>
</feature>